<reference evidence="8" key="1">
    <citation type="submission" date="2025-08" db="UniProtKB">
        <authorList>
            <consortium name="RefSeq"/>
        </authorList>
    </citation>
    <scope>IDENTIFICATION</scope>
</reference>
<keyword evidence="7" id="KW-1185">Reference proteome</keyword>
<dbReference type="Proteomes" id="UP000695022">
    <property type="component" value="Unplaced"/>
</dbReference>
<evidence type="ECO:0000313" key="8">
    <source>
        <dbReference type="RefSeq" id="XP_014663333.1"/>
    </source>
</evidence>
<dbReference type="RefSeq" id="XP_014663333.1">
    <property type="nucleotide sequence ID" value="XM_014807847.1"/>
</dbReference>
<organism evidence="7 8">
    <name type="scientific">Priapulus caudatus</name>
    <name type="common">Priapulid worm</name>
    <dbReference type="NCBI Taxonomy" id="37621"/>
    <lineage>
        <taxon>Eukaryota</taxon>
        <taxon>Metazoa</taxon>
        <taxon>Ecdysozoa</taxon>
        <taxon>Scalidophora</taxon>
        <taxon>Priapulida</taxon>
        <taxon>Priapulimorpha</taxon>
        <taxon>Priapulimorphida</taxon>
        <taxon>Priapulidae</taxon>
        <taxon>Priapulus</taxon>
    </lineage>
</organism>
<gene>
    <name evidence="8" type="primary">LOC106806020</name>
</gene>
<evidence type="ECO:0000256" key="5">
    <source>
        <dbReference type="ARBA" id="ARBA00023136"/>
    </source>
</evidence>
<evidence type="ECO:0000256" key="2">
    <source>
        <dbReference type="ARBA" id="ARBA00010913"/>
    </source>
</evidence>
<dbReference type="InterPro" id="IPR039910">
    <property type="entry name" value="D15-like"/>
</dbReference>
<dbReference type="PANTHER" id="PTHR12815:SF18">
    <property type="entry name" value="SORTING AND ASSEMBLY MACHINERY COMPONENT 50 HOMOLOG"/>
    <property type="match status" value="1"/>
</dbReference>
<comment type="subcellular location">
    <subcellularLocation>
        <location evidence="1">Mitochondrion outer membrane</location>
        <topology evidence="1">Multi-pass membrane protein</topology>
    </subcellularLocation>
</comment>
<evidence type="ECO:0000256" key="1">
    <source>
        <dbReference type="ARBA" id="ARBA00004374"/>
    </source>
</evidence>
<evidence type="ECO:0000313" key="7">
    <source>
        <dbReference type="Proteomes" id="UP000695022"/>
    </source>
</evidence>
<protein>
    <submittedName>
        <fullName evidence="8">Sorting and assembly machinery component 50 homolog A-like</fullName>
    </submittedName>
</protein>
<dbReference type="Gene3D" id="2.40.160.50">
    <property type="entry name" value="membrane protein fhac: a member of the omp85/tpsb transporter family"/>
    <property type="match status" value="1"/>
</dbReference>
<evidence type="ECO:0000259" key="6">
    <source>
        <dbReference type="Pfam" id="PF01103"/>
    </source>
</evidence>
<dbReference type="GeneID" id="106806020"/>
<feature type="domain" description="Bacterial surface antigen (D15)" evidence="6">
    <location>
        <begin position="134"/>
        <end position="455"/>
    </location>
</feature>
<evidence type="ECO:0000256" key="3">
    <source>
        <dbReference type="ARBA" id="ARBA00022452"/>
    </source>
</evidence>
<keyword evidence="4" id="KW-0812">Transmembrane</keyword>
<proteinExistence type="inferred from homology"/>
<sequence>MGAVHAKEIKGDDLIDSNVISVRVNDVSVTVERIHIDGLGRTKNDAVVPEVKQIFQAKKFEDVILKSLEAKSKLEDVGAFKKIQIVIDTSKEGGASDGVEVSFIVEEYSRIGGGIHTSVGNNEGSVVTGVRLPNLLGRGEKLVGEYTYGSRKTQGFNLVFMKPFLRNPGARFTAGIGKSGGEWPWSSYMESDLGASTDLSFQSVFGLYHTLKWEGVWRQIRCLNNTASFAVRQEAGHSLKSALHHAVVYDTRDHPILPNEGFMLRLNKELAGIGHWRDVNFWKGDIEFQLNKSLLFGTVLQGTLATGMMQSLDREHGPRICDRYFLGGPLTLRGFQMRGAGPSSDGDALGSTSYCAGGLHLYTPLPFRPGKGGFGDLFRTHLFINAASPDPFKAGHGAEETMQHLAAQLRWAYGAGIVLCLGNIARLELNYCIPVAFQPTDKLNRGFQFGIGLNFL</sequence>
<dbReference type="InterPro" id="IPR000184">
    <property type="entry name" value="Bac_surfAg_D15"/>
</dbReference>
<accession>A0ABM1DTR2</accession>
<dbReference type="Pfam" id="PF01103">
    <property type="entry name" value="Omp85"/>
    <property type="match status" value="1"/>
</dbReference>
<name>A0ABM1DTR2_PRICU</name>
<keyword evidence="5" id="KW-0472">Membrane</keyword>
<keyword evidence="3" id="KW-1134">Transmembrane beta strand</keyword>
<evidence type="ECO:0000256" key="4">
    <source>
        <dbReference type="ARBA" id="ARBA00022692"/>
    </source>
</evidence>
<comment type="similarity">
    <text evidence="2">Belongs to the SAM50/omp85 family.</text>
</comment>
<dbReference type="PANTHER" id="PTHR12815">
    <property type="entry name" value="SORTING AND ASSEMBLY MACHINERY SAMM50 PROTEIN FAMILY MEMBER"/>
    <property type="match status" value="1"/>
</dbReference>